<dbReference type="Pfam" id="PF01578">
    <property type="entry name" value="Cytochrom_C_asm"/>
    <property type="match status" value="1"/>
</dbReference>
<dbReference type="PANTHER" id="PTHR30071:SF1">
    <property type="entry name" value="CYTOCHROME B_B6 PROTEIN-RELATED"/>
    <property type="match status" value="1"/>
</dbReference>
<dbReference type="AlphaFoldDB" id="A0A4Q9KC37"/>
<evidence type="ECO:0000256" key="2">
    <source>
        <dbReference type="ARBA" id="ARBA00022692"/>
    </source>
</evidence>
<keyword evidence="9" id="KW-1185">Reference proteome</keyword>
<evidence type="ECO:0000313" key="8">
    <source>
        <dbReference type="EMBL" id="TBT83345.1"/>
    </source>
</evidence>
<dbReference type="OrthoDB" id="9814290at2"/>
<dbReference type="EMBL" id="SDMQ01000012">
    <property type="protein sequence ID" value="TBT83345.1"/>
    <property type="molecule type" value="Genomic_DNA"/>
</dbReference>
<dbReference type="GO" id="GO:0017004">
    <property type="term" value="P:cytochrome complex assembly"/>
    <property type="evidence" value="ECO:0007669"/>
    <property type="project" value="UniProtKB-KW"/>
</dbReference>
<evidence type="ECO:0000313" key="9">
    <source>
        <dbReference type="Proteomes" id="UP000292373"/>
    </source>
</evidence>
<feature type="transmembrane region" description="Helical" evidence="6">
    <location>
        <begin position="172"/>
        <end position="198"/>
    </location>
</feature>
<dbReference type="InterPro" id="IPR002541">
    <property type="entry name" value="Cyt_c_assembly"/>
</dbReference>
<feature type="transmembrane region" description="Helical" evidence="6">
    <location>
        <begin position="281"/>
        <end position="301"/>
    </location>
</feature>
<protein>
    <submittedName>
        <fullName evidence="8">C-type cytochrome biogenesis protein CcsB</fullName>
    </submittedName>
</protein>
<evidence type="ECO:0000256" key="6">
    <source>
        <dbReference type="SAM" id="Phobius"/>
    </source>
</evidence>
<accession>A0A4Q9KC37</accession>
<feature type="transmembrane region" description="Helical" evidence="6">
    <location>
        <begin position="251"/>
        <end position="269"/>
    </location>
</feature>
<evidence type="ECO:0000256" key="3">
    <source>
        <dbReference type="ARBA" id="ARBA00022748"/>
    </source>
</evidence>
<dbReference type="InterPro" id="IPR045062">
    <property type="entry name" value="Cyt_c_biogenesis_CcsA/CcmC"/>
</dbReference>
<dbReference type="GO" id="GO:0020037">
    <property type="term" value="F:heme binding"/>
    <property type="evidence" value="ECO:0007669"/>
    <property type="project" value="InterPro"/>
</dbReference>
<keyword evidence="2 6" id="KW-0812">Transmembrane</keyword>
<keyword evidence="4 6" id="KW-1133">Transmembrane helix</keyword>
<keyword evidence="5 6" id="KW-0472">Membrane</keyword>
<feature type="transmembrane region" description="Helical" evidence="6">
    <location>
        <begin position="6"/>
        <end position="28"/>
    </location>
</feature>
<keyword evidence="3" id="KW-0201">Cytochrome c-type biogenesis</keyword>
<feature type="transmembrane region" description="Helical" evidence="6">
    <location>
        <begin position="83"/>
        <end position="101"/>
    </location>
</feature>
<dbReference type="GO" id="GO:0005886">
    <property type="term" value="C:plasma membrane"/>
    <property type="evidence" value="ECO:0007669"/>
    <property type="project" value="TreeGrafter"/>
</dbReference>
<feature type="transmembrane region" description="Helical" evidence="6">
    <location>
        <begin position="107"/>
        <end position="127"/>
    </location>
</feature>
<evidence type="ECO:0000256" key="1">
    <source>
        <dbReference type="ARBA" id="ARBA00004141"/>
    </source>
</evidence>
<evidence type="ECO:0000256" key="4">
    <source>
        <dbReference type="ARBA" id="ARBA00022989"/>
    </source>
</evidence>
<dbReference type="PANTHER" id="PTHR30071">
    <property type="entry name" value="HEME EXPORTER PROTEIN C"/>
    <property type="match status" value="1"/>
</dbReference>
<evidence type="ECO:0000259" key="7">
    <source>
        <dbReference type="Pfam" id="PF01578"/>
    </source>
</evidence>
<dbReference type="Proteomes" id="UP000292373">
    <property type="component" value="Unassembled WGS sequence"/>
</dbReference>
<proteinExistence type="predicted"/>
<gene>
    <name evidence="8" type="ORF">ET989_11700</name>
</gene>
<comment type="caution">
    <text evidence="8">The sequence shown here is derived from an EMBL/GenBank/DDBJ whole genome shotgun (WGS) entry which is preliminary data.</text>
</comment>
<organism evidence="8 9">
    <name type="scientific">Propioniciclava sinopodophylli</name>
    <dbReference type="NCBI Taxonomy" id="1837344"/>
    <lineage>
        <taxon>Bacteria</taxon>
        <taxon>Bacillati</taxon>
        <taxon>Actinomycetota</taxon>
        <taxon>Actinomycetes</taxon>
        <taxon>Propionibacteriales</taxon>
        <taxon>Propionibacteriaceae</taxon>
        <taxon>Propioniciclava</taxon>
    </lineage>
</organism>
<feature type="transmembrane region" description="Helical" evidence="6">
    <location>
        <begin position="218"/>
        <end position="239"/>
    </location>
</feature>
<reference evidence="8 9" key="1">
    <citation type="submission" date="2019-01" db="EMBL/GenBank/DDBJ databases">
        <title>Lactibacter flavus gen. nov., sp. nov., a novel bacterium of the family Propionibacteriaceae isolated from raw milk and dairy products.</title>
        <authorList>
            <person name="Huptas C."/>
            <person name="Wenning M."/>
            <person name="Breitenwieser F."/>
            <person name="Doll E."/>
            <person name="Von Neubeck M."/>
            <person name="Busse H.-J."/>
            <person name="Scherer S."/>
        </authorList>
    </citation>
    <scope>NUCLEOTIDE SEQUENCE [LARGE SCALE GENOMIC DNA]</scope>
    <source>
        <strain evidence="8 9">KCTC 33808</strain>
    </source>
</reference>
<sequence>MLDLSRTLLALATGLLALALLVNVVVVATRRRAPAATAVRPVAVGRGGSHPVSPLSPAALDDDGPVTAVRTSKRGVAWAADRSVELALLAITVALVIRSIHTGHAPFANQYEFACSFAWGITAAYVFFERRYGVRALSLMVLPLPLAMLGYASTVGSEASGLMPALQNHLLLTAHVITAVIAYGAAGVSAGAAVLYLLRPHLKFPGLPSEDLLEEIGYRAIVIAFPMLTIMIILGAIWADIAWGRYWSWDPKETSALVTWLIYGGYLHARVVRDWRGKKTAALLLLGFAAVLFTFFGNLFFGGLHSYA</sequence>
<feature type="transmembrane region" description="Helical" evidence="6">
    <location>
        <begin position="134"/>
        <end position="152"/>
    </location>
</feature>
<dbReference type="RefSeq" id="WP_131169166.1">
    <property type="nucleotide sequence ID" value="NZ_SDMQ01000012.1"/>
</dbReference>
<evidence type="ECO:0000256" key="5">
    <source>
        <dbReference type="ARBA" id="ARBA00023136"/>
    </source>
</evidence>
<feature type="domain" description="Cytochrome c assembly protein" evidence="7">
    <location>
        <begin position="109"/>
        <end position="305"/>
    </location>
</feature>
<comment type="subcellular location">
    <subcellularLocation>
        <location evidence="1">Membrane</location>
        <topology evidence="1">Multi-pass membrane protein</topology>
    </subcellularLocation>
</comment>
<name>A0A4Q9KC37_9ACTN</name>